<organism evidence="2 3">
    <name type="scientific">Bacillus xiapuensis</name>
    <dbReference type="NCBI Taxonomy" id="2014075"/>
    <lineage>
        <taxon>Bacteria</taxon>
        <taxon>Bacillati</taxon>
        <taxon>Bacillota</taxon>
        <taxon>Bacilli</taxon>
        <taxon>Bacillales</taxon>
        <taxon>Bacillaceae</taxon>
        <taxon>Bacillus</taxon>
    </lineage>
</organism>
<dbReference type="Proteomes" id="UP001330749">
    <property type="component" value="Unassembled WGS sequence"/>
</dbReference>
<sequence length="156" mass="18452">MKEKKQFFIPKNYDKKFEWIPGISGWQHLAFVPVVALDYFVFLHTPFSLSNKVTMIGISLALPWFLMGTHPVRENVPLYKHLYWKIKFLSRQRLFHYKKEGYVNDFQTEETSGEGKQESTSSKKVYSRLNSFKRNRERITDHSRQQNGEVSESVGN</sequence>
<evidence type="ECO:0008006" key="4">
    <source>
        <dbReference type="Google" id="ProtNLM"/>
    </source>
</evidence>
<protein>
    <recommendedName>
        <fullName evidence="4">Conjugal transfer protein</fullName>
    </recommendedName>
</protein>
<keyword evidence="3" id="KW-1185">Reference proteome</keyword>
<comment type="caution">
    <text evidence="2">The sequence shown here is derived from an EMBL/GenBank/DDBJ whole genome shotgun (WGS) entry which is preliminary data.</text>
</comment>
<accession>A0ABU6N5L3</accession>
<name>A0ABU6N5L3_9BACI</name>
<proteinExistence type="predicted"/>
<feature type="compositionally biased region" description="Polar residues" evidence="1">
    <location>
        <begin position="145"/>
        <end position="156"/>
    </location>
</feature>
<evidence type="ECO:0000313" key="2">
    <source>
        <dbReference type="EMBL" id="MED3561494.1"/>
    </source>
</evidence>
<evidence type="ECO:0000256" key="1">
    <source>
        <dbReference type="SAM" id="MobiDB-lite"/>
    </source>
</evidence>
<feature type="compositionally biased region" description="Polar residues" evidence="1">
    <location>
        <begin position="118"/>
        <end position="130"/>
    </location>
</feature>
<dbReference type="RefSeq" id="WP_327966368.1">
    <property type="nucleotide sequence ID" value="NZ_JARMQG010000027.1"/>
</dbReference>
<evidence type="ECO:0000313" key="3">
    <source>
        <dbReference type="Proteomes" id="UP001330749"/>
    </source>
</evidence>
<reference evidence="2 3" key="1">
    <citation type="submission" date="2023-03" db="EMBL/GenBank/DDBJ databases">
        <title>Bacillus Genome Sequencing.</title>
        <authorList>
            <person name="Dunlap C."/>
        </authorList>
    </citation>
    <scope>NUCLEOTIDE SEQUENCE [LARGE SCALE GENOMIC DNA]</scope>
    <source>
        <strain evidence="2 3">B-14544</strain>
    </source>
</reference>
<dbReference type="EMBL" id="JARMQG010000027">
    <property type="protein sequence ID" value="MED3561494.1"/>
    <property type="molecule type" value="Genomic_DNA"/>
</dbReference>
<gene>
    <name evidence="2" type="ORF">P4447_02880</name>
</gene>
<feature type="region of interest" description="Disordered" evidence="1">
    <location>
        <begin position="108"/>
        <end position="156"/>
    </location>
</feature>